<evidence type="ECO:0000256" key="2">
    <source>
        <dbReference type="SAM" id="Phobius"/>
    </source>
</evidence>
<dbReference type="AlphaFoldDB" id="A0A9P1M5A4"/>
<evidence type="ECO:0000313" key="6">
    <source>
        <dbReference type="EMBL" id="CAL4808019.1"/>
    </source>
</evidence>
<gene>
    <name evidence="4" type="ORF">C1SCF055_LOCUS45100</name>
</gene>
<evidence type="ECO:0000313" key="4">
    <source>
        <dbReference type="EMBL" id="CAI4020707.1"/>
    </source>
</evidence>
<keyword evidence="2" id="KW-0472">Membrane</keyword>
<feature type="compositionally biased region" description="Low complexity" evidence="1">
    <location>
        <begin position="259"/>
        <end position="275"/>
    </location>
</feature>
<dbReference type="EMBL" id="CAMXCT020006827">
    <property type="protein sequence ID" value="CAL1174082.1"/>
    <property type="molecule type" value="Genomic_DNA"/>
</dbReference>
<sequence>MPCRCPSRLLPIAVCLSTCLRFAAGSPVKTVCSKGFYQEEVIVLGCEGGKGRQSMILSSQAAAQGQFSWEVAKDTFDLSIEVLCEPLKSLHGSAKLSAKCVEPQGEVILGESKGLLNQSAVNLKKSSDCLSRSNGPAVQPKRMVSAHGAQWSWSGDVPRKHSGPFSLWLRVQGRLHCDVEFLVQNDQDSNLAVDVRYKWSQIKPCPKQLKGCSRCPTDKCHEEDVAVCDGSPYWECLPKEAVMRKSELSTAPGEHEQTTGHMTTSTPTTMTTTTPKPLSLDDLMEDPQVQSLLREKESVNKPDLPSGPLPTSHPAVTVTDRRHFRLPSSKNLAMSMSDMRQSHHLPWAAGIVLALCILLTVAVCISRSAETSEQEWGIEAVMASNGLCEICTGQRTPYSPIDGDAPDR</sequence>
<name>A0A9P1M5A4_9DINO</name>
<feature type="transmembrane region" description="Helical" evidence="2">
    <location>
        <begin position="345"/>
        <end position="365"/>
    </location>
</feature>
<keyword evidence="7" id="KW-1185">Reference proteome</keyword>
<dbReference type="Proteomes" id="UP001152797">
    <property type="component" value="Unassembled WGS sequence"/>
</dbReference>
<dbReference type="EMBL" id="CAMXCT030006827">
    <property type="protein sequence ID" value="CAL4808019.1"/>
    <property type="molecule type" value="Genomic_DNA"/>
</dbReference>
<feature type="region of interest" description="Disordered" evidence="1">
    <location>
        <begin position="247"/>
        <end position="282"/>
    </location>
</feature>
<feature type="chain" id="PRO_5043273192" evidence="3">
    <location>
        <begin position="26"/>
        <end position="408"/>
    </location>
</feature>
<proteinExistence type="predicted"/>
<dbReference type="EMBL" id="CAMXCT010006827">
    <property type="protein sequence ID" value="CAI4020707.1"/>
    <property type="molecule type" value="Genomic_DNA"/>
</dbReference>
<accession>A0A9P1M5A4</accession>
<protein>
    <submittedName>
        <fullName evidence="6">ATP synthase subunit b, chloroplastic</fullName>
    </submittedName>
</protein>
<feature type="compositionally biased region" description="Basic and acidic residues" evidence="1">
    <location>
        <begin position="247"/>
        <end position="258"/>
    </location>
</feature>
<evidence type="ECO:0000256" key="3">
    <source>
        <dbReference type="SAM" id="SignalP"/>
    </source>
</evidence>
<reference evidence="5" key="2">
    <citation type="submission" date="2024-04" db="EMBL/GenBank/DDBJ databases">
        <authorList>
            <person name="Chen Y."/>
            <person name="Shah S."/>
            <person name="Dougan E. K."/>
            <person name="Thang M."/>
            <person name="Chan C."/>
        </authorList>
    </citation>
    <scope>NUCLEOTIDE SEQUENCE [LARGE SCALE GENOMIC DNA]</scope>
</reference>
<keyword evidence="2" id="KW-0812">Transmembrane</keyword>
<keyword evidence="3" id="KW-0732">Signal</keyword>
<evidence type="ECO:0000313" key="5">
    <source>
        <dbReference type="EMBL" id="CAL1174082.1"/>
    </source>
</evidence>
<reference evidence="4" key="1">
    <citation type="submission" date="2022-10" db="EMBL/GenBank/DDBJ databases">
        <authorList>
            <person name="Chen Y."/>
            <person name="Dougan E. K."/>
            <person name="Chan C."/>
            <person name="Rhodes N."/>
            <person name="Thang M."/>
        </authorList>
    </citation>
    <scope>NUCLEOTIDE SEQUENCE</scope>
</reference>
<comment type="caution">
    <text evidence="4">The sequence shown here is derived from an EMBL/GenBank/DDBJ whole genome shotgun (WGS) entry which is preliminary data.</text>
</comment>
<evidence type="ECO:0000313" key="7">
    <source>
        <dbReference type="Proteomes" id="UP001152797"/>
    </source>
</evidence>
<organism evidence="4">
    <name type="scientific">Cladocopium goreaui</name>
    <dbReference type="NCBI Taxonomy" id="2562237"/>
    <lineage>
        <taxon>Eukaryota</taxon>
        <taxon>Sar</taxon>
        <taxon>Alveolata</taxon>
        <taxon>Dinophyceae</taxon>
        <taxon>Suessiales</taxon>
        <taxon>Symbiodiniaceae</taxon>
        <taxon>Cladocopium</taxon>
    </lineage>
</organism>
<feature type="signal peptide" evidence="3">
    <location>
        <begin position="1"/>
        <end position="25"/>
    </location>
</feature>
<evidence type="ECO:0000256" key="1">
    <source>
        <dbReference type="SAM" id="MobiDB-lite"/>
    </source>
</evidence>
<keyword evidence="2" id="KW-1133">Transmembrane helix</keyword>